<feature type="compositionally biased region" description="Basic and acidic residues" evidence="1">
    <location>
        <begin position="426"/>
        <end position="435"/>
    </location>
</feature>
<feature type="region of interest" description="Disordered" evidence="1">
    <location>
        <begin position="413"/>
        <end position="436"/>
    </location>
</feature>
<name>A0A3M2HVU2_9GAMM</name>
<keyword evidence="3" id="KW-1185">Reference proteome</keyword>
<feature type="compositionally biased region" description="Low complexity" evidence="1">
    <location>
        <begin position="484"/>
        <end position="502"/>
    </location>
</feature>
<protein>
    <submittedName>
        <fullName evidence="2">DUF2974 domain-containing protein</fullName>
    </submittedName>
</protein>
<dbReference type="InterPro" id="IPR029058">
    <property type="entry name" value="AB_hydrolase_fold"/>
</dbReference>
<dbReference type="SUPFAM" id="SSF53474">
    <property type="entry name" value="alpha/beta-Hydrolases"/>
    <property type="match status" value="1"/>
</dbReference>
<dbReference type="RefSeq" id="WP_122101297.1">
    <property type="nucleotide sequence ID" value="NZ_RFLY01000007.1"/>
</dbReference>
<gene>
    <name evidence="2" type="ORF">EBB59_06255</name>
</gene>
<evidence type="ECO:0000313" key="2">
    <source>
        <dbReference type="EMBL" id="RMH93138.1"/>
    </source>
</evidence>
<dbReference type="AlphaFoldDB" id="A0A3M2HVU2"/>
<proteinExistence type="predicted"/>
<dbReference type="Pfam" id="PF26363">
    <property type="entry name" value="Phospholipase-like"/>
    <property type="match status" value="1"/>
</dbReference>
<dbReference type="OrthoDB" id="7226437at2"/>
<evidence type="ECO:0000256" key="1">
    <source>
        <dbReference type="SAM" id="MobiDB-lite"/>
    </source>
</evidence>
<organism evidence="2 3">
    <name type="scientific">Solilutibacter pythonis</name>
    <dbReference type="NCBI Taxonomy" id="2483112"/>
    <lineage>
        <taxon>Bacteria</taxon>
        <taxon>Pseudomonadati</taxon>
        <taxon>Pseudomonadota</taxon>
        <taxon>Gammaproteobacteria</taxon>
        <taxon>Lysobacterales</taxon>
        <taxon>Lysobacteraceae</taxon>
        <taxon>Solilutibacter</taxon>
    </lineage>
</organism>
<dbReference type="EMBL" id="RFLY01000007">
    <property type="protein sequence ID" value="RMH93138.1"/>
    <property type="molecule type" value="Genomic_DNA"/>
</dbReference>
<comment type="caution">
    <text evidence="2">The sequence shown here is derived from an EMBL/GenBank/DDBJ whole genome shotgun (WGS) entry which is preliminary data.</text>
</comment>
<dbReference type="Gene3D" id="3.40.50.1820">
    <property type="entry name" value="alpha/beta hydrolase"/>
    <property type="match status" value="1"/>
</dbReference>
<dbReference type="Proteomes" id="UP000275012">
    <property type="component" value="Unassembled WGS sequence"/>
</dbReference>
<feature type="region of interest" description="Disordered" evidence="1">
    <location>
        <begin position="335"/>
        <end position="363"/>
    </location>
</feature>
<accession>A0A3M2HVU2</accession>
<reference evidence="2 3" key="1">
    <citation type="submission" date="2018-10" db="EMBL/GenBank/DDBJ databases">
        <title>Proposal of Lysobacter pythonis sp. nov. isolated from royal pythons (Python regius).</title>
        <authorList>
            <person name="Hans-Juergen B."/>
            <person name="Huptas C."/>
            <person name="Sandra B."/>
            <person name="Igor L."/>
            <person name="Joachim S."/>
            <person name="Siegfried S."/>
            <person name="Mareike W."/>
            <person name="Peter K."/>
        </authorList>
    </citation>
    <scope>NUCLEOTIDE SEQUENCE [LARGE SCALE GENOMIC DNA]</scope>
    <source>
        <strain evidence="2 3">4284/11</strain>
    </source>
</reference>
<sequence length="508" mass="56022">MSITPQQYADLAADSYRERSPGIRSPGEEEPVISGGVKFEVLEHVENRFNGYAGTIYQRVDTGEIVVAHRGTNEVLRDGILTDAGMVISRMNAQQDDALELTKRALQEAQKNARYNGGKAPEVTVTGHSLGGTLTQITAHHYGLRGETFNAYGSVSLYRRIPEGGDKVVNHVMASDVVSAASPHYGQVRVYAKPDEIQRLQRFRYDNGPGGLLDLMDRDAVNVAARSLNAHSMHLFTDKDANGGPDIPVMADPAAKRLAADNAAMIDKYRSDVLTLRRGVSAIMGGPLNGMRIGVDLFLDPIEPGMGREKPPYSLPEPSPFQQDVETIIQEMDKYFPNRSPGSTNPSNRPAPAERGLPGFESSPFQQDVETIIREMDKYFPNRSPGSTNPSGHPAPAERELLEDVQRYLQRGYPAAPTGMPGKQSSLERDPESYVDRMLAAARSGDHEQFRALTQQAANTTAGQQLRQDAIAQVDSQEREQEQQARLAQQQQEQQQQQQAMQGPRMRM</sequence>
<feature type="region of interest" description="Disordered" evidence="1">
    <location>
        <begin position="458"/>
        <end position="508"/>
    </location>
</feature>
<evidence type="ECO:0000313" key="3">
    <source>
        <dbReference type="Proteomes" id="UP000275012"/>
    </source>
</evidence>